<dbReference type="RefSeq" id="WP_043210400.1">
    <property type="nucleotide sequence ID" value="NZ_CAJGUP010000210.1"/>
</dbReference>
<reference evidence="2 3" key="1">
    <citation type="submission" date="2015-09" db="EMBL/GenBank/DDBJ databases">
        <authorList>
            <person name="Jackson K.R."/>
            <person name="Lunt B.L."/>
            <person name="Fisher J.N.B."/>
            <person name="Gardner A.V."/>
            <person name="Bailey M.E."/>
            <person name="Deus L.M."/>
            <person name="Earl A.S."/>
            <person name="Gibby P.D."/>
            <person name="Hartmann K.A."/>
            <person name="Liu J.E."/>
            <person name="Manci A.M."/>
            <person name="Nielsen D.A."/>
            <person name="Solomon M.B."/>
            <person name="Breakwell D.P."/>
            <person name="Burnett S.H."/>
            <person name="Grose J.H."/>
        </authorList>
    </citation>
    <scope>NUCLEOTIDE SEQUENCE [LARGE SCALE GENOMIC DNA]</scope>
    <source>
        <strain evidence="2 3">2789STDY5608636</strain>
    </source>
</reference>
<sequence length="120" mass="12599">MAGKFVVSLTCSKNDTDKATVAFVVANAAVASDKQTVVFLSIEGTRLSQQGYADDIHEAGFAPLKELMDNFAAAGGEIYVCSPCFKKRALDENKLVAGAKIVGGAKLVEFMSDGAPSISY</sequence>
<evidence type="ECO:0000313" key="4">
    <source>
        <dbReference type="Proteomes" id="UP000092950"/>
    </source>
</evidence>
<dbReference type="Proteomes" id="UP000053096">
    <property type="component" value="Unassembled WGS sequence"/>
</dbReference>
<dbReference type="Gene3D" id="3.40.1260.10">
    <property type="entry name" value="DsrEFH-like"/>
    <property type="match status" value="1"/>
</dbReference>
<gene>
    <name evidence="1" type="ORF">BBN53_01050</name>
    <name evidence="2" type="ORF">ERS370011_01440</name>
</gene>
<dbReference type="OrthoDB" id="9812053at2"/>
<accession>A0A0J6F2T7</accession>
<dbReference type="EMBL" id="CYTV01000003">
    <property type="protein sequence ID" value="CUI61999.1"/>
    <property type="molecule type" value="Genomic_DNA"/>
</dbReference>
<reference evidence="1 4" key="2">
    <citation type="submission" date="2016-07" db="EMBL/GenBank/DDBJ databases">
        <title>Complete genome sequences of Bordetella pseudohinzii.</title>
        <authorList>
            <person name="Spilker T."/>
            <person name="Darrah R."/>
            <person name="LiPuma J.J."/>
        </authorList>
    </citation>
    <scope>NUCLEOTIDE SEQUENCE [LARGE SCALE GENOMIC DNA]</scope>
    <source>
        <strain evidence="1 4">HI4681</strain>
    </source>
</reference>
<dbReference type="Pfam" id="PF02635">
    <property type="entry name" value="DsrE"/>
    <property type="match status" value="1"/>
</dbReference>
<dbReference type="EMBL" id="CP016440">
    <property type="protein sequence ID" value="ANY14598.1"/>
    <property type="molecule type" value="Genomic_DNA"/>
</dbReference>
<accession>A0A0M7E685</accession>
<dbReference type="AlphaFoldDB" id="A0A0J6F2T7"/>
<evidence type="ECO:0000313" key="3">
    <source>
        <dbReference type="Proteomes" id="UP000053096"/>
    </source>
</evidence>
<evidence type="ECO:0000313" key="2">
    <source>
        <dbReference type="EMBL" id="CUI61999.1"/>
    </source>
</evidence>
<proteinExistence type="predicted"/>
<dbReference type="Proteomes" id="UP000092950">
    <property type="component" value="Chromosome"/>
</dbReference>
<dbReference type="KEGG" id="bpdz:BBN53_01050"/>
<name>A0A0J6F2T7_9BORD</name>
<dbReference type="InterPro" id="IPR027396">
    <property type="entry name" value="DsrEFH-like"/>
</dbReference>
<evidence type="ECO:0000313" key="1">
    <source>
        <dbReference type="EMBL" id="ANY14598.1"/>
    </source>
</evidence>
<protein>
    <submittedName>
        <fullName evidence="2">Predicted peroxiredoxins</fullName>
    </submittedName>
    <submittedName>
        <fullName evidence="1">Sulfur reduction protein DsrE</fullName>
    </submittedName>
</protein>
<keyword evidence="4" id="KW-1185">Reference proteome</keyword>
<dbReference type="InterPro" id="IPR003787">
    <property type="entry name" value="Sulphur_relay_DsrE/F-like"/>
</dbReference>
<dbReference type="SUPFAM" id="SSF75169">
    <property type="entry name" value="DsrEFH-like"/>
    <property type="match status" value="1"/>
</dbReference>
<organism evidence="2 3">
    <name type="scientific">Bordetella pseudohinzii</name>
    <dbReference type="NCBI Taxonomy" id="1331258"/>
    <lineage>
        <taxon>Bacteria</taxon>
        <taxon>Pseudomonadati</taxon>
        <taxon>Pseudomonadota</taxon>
        <taxon>Betaproteobacteria</taxon>
        <taxon>Burkholderiales</taxon>
        <taxon>Alcaligenaceae</taxon>
        <taxon>Bordetella</taxon>
    </lineage>
</organism>